<feature type="transmembrane region" description="Helical" evidence="1">
    <location>
        <begin position="872"/>
        <end position="889"/>
    </location>
</feature>
<dbReference type="Gene3D" id="1.20.1640.10">
    <property type="entry name" value="Multidrug efflux transporter AcrB transmembrane domain"/>
    <property type="match status" value="2"/>
</dbReference>
<comment type="caution">
    <text evidence="2">The sequence shown here is derived from an EMBL/GenBank/DDBJ whole genome shotgun (WGS) entry which is preliminary data.</text>
</comment>
<dbReference type="InterPro" id="IPR001036">
    <property type="entry name" value="Acrflvin-R"/>
</dbReference>
<reference evidence="2 3" key="1">
    <citation type="submission" date="2019-07" db="EMBL/GenBank/DDBJ databases">
        <title>Whole genome shotgun sequence of Pseudonocardia asaccharolytica NBRC 16224.</title>
        <authorList>
            <person name="Hosoyama A."/>
            <person name="Uohara A."/>
            <person name="Ohji S."/>
            <person name="Ichikawa N."/>
        </authorList>
    </citation>
    <scope>NUCLEOTIDE SEQUENCE [LARGE SCALE GENOMIC DNA]</scope>
    <source>
        <strain evidence="2 3">NBRC 16224</strain>
    </source>
</reference>
<dbReference type="SUPFAM" id="SSF82714">
    <property type="entry name" value="Multidrug efflux transporter AcrB TolC docking domain, DN and DC subdomains"/>
    <property type="match status" value="2"/>
</dbReference>
<feature type="transmembrane region" description="Helical" evidence="1">
    <location>
        <begin position="896"/>
        <end position="918"/>
    </location>
</feature>
<keyword evidence="1" id="KW-1133">Transmembrane helix</keyword>
<feature type="transmembrane region" description="Helical" evidence="1">
    <location>
        <begin position="371"/>
        <end position="392"/>
    </location>
</feature>
<keyword evidence="1" id="KW-0812">Transmembrane</keyword>
<feature type="transmembrane region" description="Helical" evidence="1">
    <location>
        <begin position="12"/>
        <end position="31"/>
    </location>
</feature>
<organism evidence="2 3">
    <name type="scientific">Pseudonocardia asaccharolytica DSM 44247 = NBRC 16224</name>
    <dbReference type="NCBI Taxonomy" id="1123024"/>
    <lineage>
        <taxon>Bacteria</taxon>
        <taxon>Bacillati</taxon>
        <taxon>Actinomycetota</taxon>
        <taxon>Actinomycetes</taxon>
        <taxon>Pseudonocardiales</taxon>
        <taxon>Pseudonocardiaceae</taxon>
        <taxon>Pseudonocardia</taxon>
    </lineage>
</organism>
<dbReference type="PRINTS" id="PR00702">
    <property type="entry name" value="ACRIFLAVINRP"/>
</dbReference>
<dbReference type="Gene3D" id="3.30.2090.10">
    <property type="entry name" value="Multidrug efflux transporter AcrB TolC docking domain, DN and DC subdomains"/>
    <property type="match status" value="2"/>
</dbReference>
<gene>
    <name evidence="2" type="ORF">PA7_37500</name>
</gene>
<dbReference type="SUPFAM" id="SSF82866">
    <property type="entry name" value="Multidrug efflux transporter AcrB transmembrane domain"/>
    <property type="match status" value="2"/>
</dbReference>
<dbReference type="GO" id="GO:0005886">
    <property type="term" value="C:plasma membrane"/>
    <property type="evidence" value="ECO:0007669"/>
    <property type="project" value="TreeGrafter"/>
</dbReference>
<feature type="transmembrane region" description="Helical" evidence="1">
    <location>
        <begin position="398"/>
        <end position="417"/>
    </location>
</feature>
<dbReference type="SUPFAM" id="SSF82693">
    <property type="entry name" value="Multidrug efflux transporter AcrB pore domain, PN1, PN2, PC1 and PC2 subdomains"/>
    <property type="match status" value="2"/>
</dbReference>
<keyword evidence="3" id="KW-1185">Reference proteome</keyword>
<feature type="transmembrane region" description="Helical" evidence="1">
    <location>
        <begin position="545"/>
        <end position="564"/>
    </location>
</feature>
<evidence type="ECO:0000256" key="1">
    <source>
        <dbReference type="SAM" id="Phobius"/>
    </source>
</evidence>
<name>A0A511D631_9PSEU</name>
<dbReference type="Pfam" id="PF00873">
    <property type="entry name" value="ACR_tran"/>
    <property type="match status" value="1"/>
</dbReference>
<dbReference type="PANTHER" id="PTHR32063:SF4">
    <property type="entry name" value="SLR6043 PROTEIN"/>
    <property type="match status" value="1"/>
</dbReference>
<feature type="transmembrane region" description="Helical" evidence="1">
    <location>
        <begin position="346"/>
        <end position="366"/>
    </location>
</feature>
<feature type="transmembrane region" description="Helical" evidence="1">
    <location>
        <begin position="924"/>
        <end position="945"/>
    </location>
</feature>
<feature type="transmembrane region" description="Helical" evidence="1">
    <location>
        <begin position="975"/>
        <end position="995"/>
    </location>
</feature>
<dbReference type="InterPro" id="IPR027463">
    <property type="entry name" value="AcrB_DN_DC_subdom"/>
</dbReference>
<feature type="transmembrane region" description="Helical" evidence="1">
    <location>
        <begin position="487"/>
        <end position="511"/>
    </location>
</feature>
<dbReference type="Gene3D" id="3.30.70.1440">
    <property type="entry name" value="Multidrug efflux transporter AcrB pore domain"/>
    <property type="match status" value="1"/>
</dbReference>
<accession>A0A511D631</accession>
<dbReference type="STRING" id="1123024.GCA_000423625_01888"/>
<protein>
    <submittedName>
        <fullName evidence="2">Cation transporter</fullName>
    </submittedName>
</protein>
<dbReference type="AlphaFoldDB" id="A0A511D631"/>
<dbReference type="PANTHER" id="PTHR32063">
    <property type="match status" value="1"/>
</dbReference>
<dbReference type="Gene3D" id="3.30.70.1320">
    <property type="entry name" value="Multidrug efflux transporter AcrB pore domain like"/>
    <property type="match status" value="1"/>
</dbReference>
<dbReference type="Gene3D" id="3.30.70.1430">
    <property type="entry name" value="Multidrug efflux transporter AcrB pore domain"/>
    <property type="match status" value="2"/>
</dbReference>
<feature type="transmembrane region" description="Helical" evidence="1">
    <location>
        <begin position="1007"/>
        <end position="1028"/>
    </location>
</feature>
<dbReference type="GO" id="GO:0042910">
    <property type="term" value="F:xenobiotic transmembrane transporter activity"/>
    <property type="evidence" value="ECO:0007669"/>
    <property type="project" value="TreeGrafter"/>
</dbReference>
<dbReference type="EMBL" id="BJVI01000050">
    <property type="protein sequence ID" value="GEL19913.1"/>
    <property type="molecule type" value="Genomic_DNA"/>
</dbReference>
<feature type="transmembrane region" description="Helical" evidence="1">
    <location>
        <begin position="455"/>
        <end position="481"/>
    </location>
</feature>
<sequence length="1051" mass="113455">MMRWIVGTSLKLRFLVVAGAVVMMFFGVLLLPKTPVDAFPEFAPPRAEIQVPCLGLSATEVEELVTVPMEQALAGIPGLDVMRSKSVTDLAQLDLRFERGTDLLRARQLVAERVQLVSPSLPRWASPPFMIQPLSSTSRAMKIGLSSDTKSVIEMSMTAYWTIRSRLLKVPGVANTTIYGERLQMYQVQTDPNRMAANQVSLNQVMLATADAVDAGLLQFSEGGFIGTGGFVETPNQRLAVQHVLPIVTPEDLAQVPLAQRDGRTLRLADVANVVEDHQPLIGDAVINDGPGLMLIVEKFPWANTVDVTEGVEAAIDELRPGLTGIEIDTTIFRPATFITQAIDNLTLALLIGCLLVILIIGAFLFEWRSALISVIAIPISLVAAGLVLYWTGAVVNTMILAGLVVAVGVVVDDAIIDVENILRRLRQHRSQGGDTRPRSTARVILEASLEVRGAIFYATVITLVAVMPVFFIGGLSGSFFRPLIGAYALAVGASLLVALTLTPALALILLRGAPLDRRESPVMRGLRRGYTAVLSRTVRSPKPTYALVGVIVALGLAVFPLLGQSLLPSFKERDFLMHWLLRPGSGHTEMIRVTEAASRELRAIPGVRNFGAHVGQALLADEPYGIDFTENWISIDPNVDYDATLAKIQEVVDGYPGLQRDVQTYLKERVKEVLTGSSDSIVVRIYGPKLPELRAKAEEVRKAMAEVDGTVDLKVERLVDIPQIQVSVDLAAAQRYGLKPGDVRRASATVLSGEEVGDIFRGGRTYDVQVWTTPATRNNLDDIRAMPIDTPSGEKIRLDQVAALEIVPTPNHVDHYDTYRKIDVTANVKGRDLGSVAREVADEVANIPFAQEYRPEVLGEYAERQAASARLNVLAIVAAVVIFVLLVTSFRSTRLAVLSFVTLPSAMVGGVLAAWLGGGVLSLGSLIGFLAVFGIAARNGIMLISHYQHLERYEGVSFGRELVIRGARERLAPILMTTLATALALVPLVVAGSVPGNEIEHPMATVILGGLVTSTLLNLFVVPSLYLRFGGRKRPAAGADQAPPTPAGAG</sequence>
<proteinExistence type="predicted"/>
<dbReference type="Proteomes" id="UP000321328">
    <property type="component" value="Unassembled WGS sequence"/>
</dbReference>
<keyword evidence="1" id="KW-0472">Membrane</keyword>
<evidence type="ECO:0000313" key="3">
    <source>
        <dbReference type="Proteomes" id="UP000321328"/>
    </source>
</evidence>
<evidence type="ECO:0000313" key="2">
    <source>
        <dbReference type="EMBL" id="GEL19913.1"/>
    </source>
</evidence>
<dbReference type="RefSeq" id="WP_028929797.1">
    <property type="nucleotide sequence ID" value="NZ_AUII01000006.1"/>
</dbReference>